<comment type="caution">
    <text evidence="2">The sequence shown here is derived from an EMBL/GenBank/DDBJ whole genome shotgun (WGS) entry which is preliminary data.</text>
</comment>
<evidence type="ECO:0000256" key="1">
    <source>
        <dbReference type="SAM" id="Phobius"/>
    </source>
</evidence>
<name>A0A9X3EZ01_9BACT</name>
<gene>
    <name evidence="2" type="ORF">OV079_46675</name>
</gene>
<feature type="transmembrane region" description="Helical" evidence="1">
    <location>
        <begin position="309"/>
        <end position="333"/>
    </location>
</feature>
<keyword evidence="1" id="KW-1133">Transmembrane helix</keyword>
<keyword evidence="1" id="KW-0812">Transmembrane</keyword>
<dbReference type="RefSeq" id="WP_267776469.1">
    <property type="nucleotide sequence ID" value="NZ_JAPNKE010000002.1"/>
</dbReference>
<evidence type="ECO:0000313" key="3">
    <source>
        <dbReference type="Proteomes" id="UP001150924"/>
    </source>
</evidence>
<dbReference type="AlphaFoldDB" id="A0A9X3EZ01"/>
<feature type="transmembrane region" description="Helical" evidence="1">
    <location>
        <begin position="276"/>
        <end position="297"/>
    </location>
</feature>
<dbReference type="EMBL" id="JAPNKE010000002">
    <property type="protein sequence ID" value="MCY1012902.1"/>
    <property type="molecule type" value="Genomic_DNA"/>
</dbReference>
<accession>A0A9X3EZ01</accession>
<organism evidence="2 3">
    <name type="scientific">Nannocystis pusilla</name>
    <dbReference type="NCBI Taxonomy" id="889268"/>
    <lineage>
        <taxon>Bacteria</taxon>
        <taxon>Pseudomonadati</taxon>
        <taxon>Myxococcota</taxon>
        <taxon>Polyangia</taxon>
        <taxon>Nannocystales</taxon>
        <taxon>Nannocystaceae</taxon>
        <taxon>Nannocystis</taxon>
    </lineage>
</organism>
<dbReference type="Proteomes" id="UP001150924">
    <property type="component" value="Unassembled WGS sequence"/>
</dbReference>
<evidence type="ECO:0000313" key="2">
    <source>
        <dbReference type="EMBL" id="MCY1012902.1"/>
    </source>
</evidence>
<proteinExistence type="predicted"/>
<protein>
    <recommendedName>
        <fullName evidence="4">Neurotransmitter-gated ion-channel ligand-binding domain-containing protein</fullName>
    </recommendedName>
</protein>
<evidence type="ECO:0008006" key="4">
    <source>
        <dbReference type="Google" id="ProtNLM"/>
    </source>
</evidence>
<feature type="transmembrane region" description="Helical" evidence="1">
    <location>
        <begin position="6"/>
        <end position="24"/>
    </location>
</feature>
<feature type="transmembrane region" description="Helical" evidence="1">
    <location>
        <begin position="243"/>
        <end position="264"/>
    </location>
</feature>
<feature type="transmembrane region" description="Helical" evidence="1">
    <location>
        <begin position="353"/>
        <end position="371"/>
    </location>
</feature>
<keyword evidence="3" id="KW-1185">Reference proteome</keyword>
<sequence>MSPWWLAIAATLPFAFGVVFVWRLELEGVDPSRATPVFDPDSVDRFVAALTQRTGRAGLPPPVRIETGIELQAIVFPGPHDVILTGHIWQLYPPSAPRKLKCGVVFPDAVPVDDDVMRRAWRVDTPRGEVIGWYFRTTLYRRVDYAKFPIDERRVVLRMWHADPTEDVVLVPNFSAYHAMFPALQPGLRDRMQVPGWTVETSEFSLATTERRTGFGLPGFAAEGEAPELGFEVRLTRNFTDAFVSNLLPLMIVATLLFGVLMTASLDREKAEHHGFTSSAAYATNAALLFVALVGHLRIREEVSTPQILYLEYFYFVAYFMILAVSVVVFITATPGPHPRLIAYRDVLLPKLAYWPVSFALFFVVTVRVFYG</sequence>
<reference evidence="2" key="1">
    <citation type="submission" date="2022-11" db="EMBL/GenBank/DDBJ databases">
        <title>Minimal conservation of predation-associated metabolite biosynthetic gene clusters underscores biosynthetic potential of Myxococcota including descriptions for ten novel species: Archangium lansinium sp. nov., Myxococcus landrumus sp. nov., Nannocystis bai.</title>
        <authorList>
            <person name="Ahearne A."/>
            <person name="Stevens C."/>
            <person name="Phillips K."/>
        </authorList>
    </citation>
    <scope>NUCLEOTIDE SEQUENCE</scope>
    <source>
        <strain evidence="2">Na p29</strain>
    </source>
</reference>
<keyword evidence="1" id="KW-0472">Membrane</keyword>